<feature type="non-terminal residue" evidence="1">
    <location>
        <position position="1"/>
    </location>
</feature>
<keyword evidence="2" id="KW-1185">Reference proteome</keyword>
<comment type="caution">
    <text evidence="1">The sequence shown here is derived from an EMBL/GenBank/DDBJ whole genome shotgun (WGS) entry which is preliminary data.</text>
</comment>
<gene>
    <name evidence="1" type="ORF">DHETER_LOCUS13719</name>
</gene>
<dbReference type="EMBL" id="CAJVPU010038770">
    <property type="protein sequence ID" value="CAG8735639.1"/>
    <property type="molecule type" value="Genomic_DNA"/>
</dbReference>
<protein>
    <submittedName>
        <fullName evidence="1">3715_t:CDS:1</fullName>
    </submittedName>
</protein>
<feature type="non-terminal residue" evidence="1">
    <location>
        <position position="134"/>
    </location>
</feature>
<accession>A0ACA9Q6C8</accession>
<reference evidence="1" key="1">
    <citation type="submission" date="2021-06" db="EMBL/GenBank/DDBJ databases">
        <authorList>
            <person name="Kallberg Y."/>
            <person name="Tangrot J."/>
            <person name="Rosling A."/>
        </authorList>
    </citation>
    <scope>NUCLEOTIDE SEQUENCE</scope>
    <source>
        <strain evidence="1">IL203A</strain>
    </source>
</reference>
<organism evidence="1 2">
    <name type="scientific">Dentiscutata heterogama</name>
    <dbReference type="NCBI Taxonomy" id="1316150"/>
    <lineage>
        <taxon>Eukaryota</taxon>
        <taxon>Fungi</taxon>
        <taxon>Fungi incertae sedis</taxon>
        <taxon>Mucoromycota</taxon>
        <taxon>Glomeromycotina</taxon>
        <taxon>Glomeromycetes</taxon>
        <taxon>Diversisporales</taxon>
        <taxon>Gigasporaceae</taxon>
        <taxon>Dentiscutata</taxon>
    </lineage>
</organism>
<dbReference type="Proteomes" id="UP000789702">
    <property type="component" value="Unassembled WGS sequence"/>
</dbReference>
<evidence type="ECO:0000313" key="2">
    <source>
        <dbReference type="Proteomes" id="UP000789702"/>
    </source>
</evidence>
<evidence type="ECO:0000313" key="1">
    <source>
        <dbReference type="EMBL" id="CAG8735639.1"/>
    </source>
</evidence>
<sequence length="134" mass="15093">YDEALAIEICKGLRPEIAKCTPECYTKLANQCMDAIPSNRPSASDIYNKLCRWYEMVVNGAAKDKNELEILKAFQSANAIIPTLSTDLPICPKDKLTSKLLNFKNLSEPINSLSVELLKTHENWIFQLAITLFN</sequence>
<name>A0ACA9Q6C8_9GLOM</name>
<proteinExistence type="predicted"/>